<protein>
    <recommendedName>
        <fullName evidence="1">WCX domain-containing protein</fullName>
    </recommendedName>
</protein>
<dbReference type="Pfam" id="PF25583">
    <property type="entry name" value="WCX"/>
    <property type="match status" value="1"/>
</dbReference>
<evidence type="ECO:0000259" key="1">
    <source>
        <dbReference type="Pfam" id="PF25583"/>
    </source>
</evidence>
<evidence type="ECO:0000313" key="3">
    <source>
        <dbReference type="Proteomes" id="UP000038750"/>
    </source>
</evidence>
<reference evidence="2 3" key="1">
    <citation type="submission" date="2015-03" db="EMBL/GenBank/DDBJ databases">
        <authorList>
            <person name="Murphy D."/>
        </authorList>
    </citation>
    <scope>NUCLEOTIDE SEQUENCE [LARGE SCALE GENOMIC DNA]</scope>
    <source>
        <strain evidence="2 3">BR165/97</strain>
    </source>
</reference>
<dbReference type="AlphaFoldDB" id="A0A0T9N678"/>
<gene>
    <name evidence="2" type="ORF">ERS008530_04771</name>
</gene>
<dbReference type="Proteomes" id="UP000038750">
    <property type="component" value="Unassembled WGS sequence"/>
</dbReference>
<organism evidence="2 3">
    <name type="scientific">Yersinia intermedia</name>
    <dbReference type="NCBI Taxonomy" id="631"/>
    <lineage>
        <taxon>Bacteria</taxon>
        <taxon>Pseudomonadati</taxon>
        <taxon>Pseudomonadota</taxon>
        <taxon>Gammaproteobacteria</taxon>
        <taxon>Enterobacterales</taxon>
        <taxon>Yersiniaceae</taxon>
        <taxon>Yersinia</taxon>
    </lineage>
</organism>
<accession>A0A0T9N678</accession>
<name>A0A0T9N678_YERIN</name>
<dbReference type="OrthoDB" id="6521217at2"/>
<evidence type="ECO:0000313" key="2">
    <source>
        <dbReference type="EMBL" id="CNG80999.1"/>
    </source>
</evidence>
<feature type="domain" description="WCX" evidence="1">
    <location>
        <begin position="47"/>
        <end position="124"/>
    </location>
</feature>
<sequence>MDNHLLKSFVVSGISGLLVSQVLFTSQSNIHASIEKADSIWYGEEHFEVLLSVSPLVAHHFRCRALYPRQEIIHTSSDGRMLLISQVHHPDQIIPLIKYWLPHVEVVQPASIRKQILQDIRSALKHENDPSDNG</sequence>
<dbReference type="InterPro" id="IPR057727">
    <property type="entry name" value="WCX_dom"/>
</dbReference>
<proteinExistence type="predicted"/>
<dbReference type="EMBL" id="CPZJ01000049">
    <property type="protein sequence ID" value="CNG80999.1"/>
    <property type="molecule type" value="Genomic_DNA"/>
</dbReference>